<reference evidence="2" key="1">
    <citation type="submission" date="2016-10" db="EMBL/GenBank/DDBJ databases">
        <authorList>
            <person name="Varghese N."/>
            <person name="Submissions S."/>
        </authorList>
    </citation>
    <scope>NUCLEOTIDE SEQUENCE [LARGE SCALE GENOMIC DNA]</scope>
    <source>
        <strain evidence="2">CGMCC 1.10784</strain>
    </source>
</reference>
<dbReference type="AlphaFoldDB" id="A0A1I1WTA3"/>
<gene>
    <name evidence="1" type="ORF">SAMN05216378_1870</name>
</gene>
<dbReference type="PANTHER" id="PTHR39166:SF1">
    <property type="entry name" value="BLL1166 PROTEIN"/>
    <property type="match status" value="1"/>
</dbReference>
<dbReference type="STRING" id="1045775.SAMN05216378_1870"/>
<evidence type="ECO:0008006" key="3">
    <source>
        <dbReference type="Google" id="ProtNLM"/>
    </source>
</evidence>
<keyword evidence="2" id="KW-1185">Reference proteome</keyword>
<protein>
    <recommendedName>
        <fullName evidence="3">Nucleotidyltransferase family protein</fullName>
    </recommendedName>
</protein>
<organism evidence="1 2">
    <name type="scientific">Paenibacillus catalpae</name>
    <dbReference type="NCBI Taxonomy" id="1045775"/>
    <lineage>
        <taxon>Bacteria</taxon>
        <taxon>Bacillati</taxon>
        <taxon>Bacillota</taxon>
        <taxon>Bacilli</taxon>
        <taxon>Bacillales</taxon>
        <taxon>Paenibacillaceae</taxon>
        <taxon>Paenibacillus</taxon>
    </lineage>
</organism>
<dbReference type="PANTHER" id="PTHR39166">
    <property type="entry name" value="BLL1166 PROTEIN"/>
    <property type="match status" value="1"/>
</dbReference>
<name>A0A1I1WTA3_9BACL</name>
<evidence type="ECO:0000313" key="1">
    <source>
        <dbReference type="EMBL" id="SFD98424.1"/>
    </source>
</evidence>
<sequence>MRRLKNEQDIIQLVMEDEWMMEVLHAAKALNLPDSWVCAGFVRSKVWDYLHGYTERFSLPDVDVIYYDPSAPDEVLEKVLEERLREKHPDIPWSVKNQARMHLVNNDDIQPYTSSVDAMSKFPETVTALGLTLDEHGRVVLSAPCGIEDLLGFVIRPTAHFEQSTALMQIYEKRLAKKNWKSRWSKVEISVNDNGSHLNRRRDI</sequence>
<dbReference type="Pfam" id="PF06042">
    <property type="entry name" value="NTP_transf_6"/>
    <property type="match status" value="1"/>
</dbReference>
<dbReference type="Proteomes" id="UP000198855">
    <property type="component" value="Unassembled WGS sequence"/>
</dbReference>
<dbReference type="EMBL" id="FOMT01000002">
    <property type="protein sequence ID" value="SFD98424.1"/>
    <property type="molecule type" value="Genomic_DNA"/>
</dbReference>
<proteinExistence type="predicted"/>
<evidence type="ECO:0000313" key="2">
    <source>
        <dbReference type="Proteomes" id="UP000198855"/>
    </source>
</evidence>
<accession>A0A1I1WTA3</accession>
<dbReference type="InterPro" id="IPR009267">
    <property type="entry name" value="NTP_transf_6"/>
</dbReference>